<sequence>MGTWNYLLGSPGASGFGSKSTAEEVTAGLDLSSHTAIVTGATSGIGLETARVLAKRGARVIIPARNLKAATRVRAEIVKDVPGAKVETAELDLSSLKSVRKFAAEFTSQKQPLNILINNAGVLRTSFKLSEDGMELQFATNHLGHFLLTNLLLETMISTAQDSGIEGRIVMVSSEAHWFAKDGINFNKLLEKNRSVELRPVTYGVSKLANILHSKELARRLKERGAKLTVNALHPGVILTNISQDCPLAITEAYLHLLSVFMKTIPQGAATTCYIAAHRDLANVSGKYFLDCNEASCSPVADNIELARKLWIFSEDYITRRHVIYSNHQLLALS</sequence>
<comment type="caution">
    <text evidence="1">The sequence shown here is derived from an EMBL/GenBank/DDBJ whole genome shotgun (WGS) entry which is preliminary data.</text>
</comment>
<proteinExistence type="predicted"/>
<dbReference type="Proteomes" id="UP001162992">
    <property type="component" value="Chromosome 1"/>
</dbReference>
<evidence type="ECO:0000313" key="1">
    <source>
        <dbReference type="EMBL" id="KAJ7569408.1"/>
    </source>
</evidence>
<evidence type="ECO:0000313" key="2">
    <source>
        <dbReference type="Proteomes" id="UP001162992"/>
    </source>
</evidence>
<accession>A0ACC2ESN5</accession>
<keyword evidence="2" id="KW-1185">Reference proteome</keyword>
<protein>
    <submittedName>
        <fullName evidence="1">Uncharacterized protein</fullName>
    </submittedName>
</protein>
<reference evidence="2" key="1">
    <citation type="journal article" date="2024" name="Proc. Natl. Acad. Sci. U.S.A.">
        <title>Extraordinary preservation of gene collinearity over three hundred million years revealed in homosporous lycophytes.</title>
        <authorList>
            <person name="Li C."/>
            <person name="Wickell D."/>
            <person name="Kuo L.Y."/>
            <person name="Chen X."/>
            <person name="Nie B."/>
            <person name="Liao X."/>
            <person name="Peng D."/>
            <person name="Ji J."/>
            <person name="Jenkins J."/>
            <person name="Williams M."/>
            <person name="Shu S."/>
            <person name="Plott C."/>
            <person name="Barry K."/>
            <person name="Rajasekar S."/>
            <person name="Grimwood J."/>
            <person name="Han X."/>
            <person name="Sun S."/>
            <person name="Hou Z."/>
            <person name="He W."/>
            <person name="Dai G."/>
            <person name="Sun C."/>
            <person name="Schmutz J."/>
            <person name="Leebens-Mack J.H."/>
            <person name="Li F.W."/>
            <person name="Wang L."/>
        </authorList>
    </citation>
    <scope>NUCLEOTIDE SEQUENCE [LARGE SCALE GENOMIC DNA]</scope>
    <source>
        <strain evidence="2">cv. PW_Plant_1</strain>
    </source>
</reference>
<organism evidence="1 2">
    <name type="scientific">Diphasiastrum complanatum</name>
    <name type="common">Issler's clubmoss</name>
    <name type="synonym">Lycopodium complanatum</name>
    <dbReference type="NCBI Taxonomy" id="34168"/>
    <lineage>
        <taxon>Eukaryota</taxon>
        <taxon>Viridiplantae</taxon>
        <taxon>Streptophyta</taxon>
        <taxon>Embryophyta</taxon>
        <taxon>Tracheophyta</taxon>
        <taxon>Lycopodiopsida</taxon>
        <taxon>Lycopodiales</taxon>
        <taxon>Lycopodiaceae</taxon>
        <taxon>Lycopodioideae</taxon>
        <taxon>Diphasiastrum</taxon>
    </lineage>
</organism>
<dbReference type="EMBL" id="CM055092">
    <property type="protein sequence ID" value="KAJ7569408.1"/>
    <property type="molecule type" value="Genomic_DNA"/>
</dbReference>
<name>A0ACC2ESN5_DIPCM</name>
<gene>
    <name evidence="1" type="ORF">O6H91_01G076700</name>
</gene>